<accession>A0ABQ1L5A2</accession>
<protein>
    <submittedName>
        <fullName evidence="1">Uncharacterized protein</fullName>
    </submittedName>
</protein>
<organism evidence="1 2">
    <name type="scientific">Marivita lacus</name>
    <dbReference type="NCBI Taxonomy" id="1323742"/>
    <lineage>
        <taxon>Bacteria</taxon>
        <taxon>Pseudomonadati</taxon>
        <taxon>Pseudomonadota</taxon>
        <taxon>Alphaproteobacteria</taxon>
        <taxon>Rhodobacterales</taxon>
        <taxon>Roseobacteraceae</taxon>
        <taxon>Marivita</taxon>
    </lineage>
</organism>
<comment type="caution">
    <text evidence="1">The sequence shown here is derived from an EMBL/GenBank/DDBJ whole genome shotgun (WGS) entry which is preliminary data.</text>
</comment>
<keyword evidence="2" id="KW-1185">Reference proteome</keyword>
<name>A0ABQ1L5A2_9RHOB</name>
<proteinExistence type="predicted"/>
<evidence type="ECO:0000313" key="1">
    <source>
        <dbReference type="EMBL" id="GGC19181.1"/>
    </source>
</evidence>
<dbReference type="Proteomes" id="UP000645462">
    <property type="component" value="Unassembled WGS sequence"/>
</dbReference>
<evidence type="ECO:0000313" key="2">
    <source>
        <dbReference type="Proteomes" id="UP000645462"/>
    </source>
</evidence>
<sequence>MCDEHDVGAAVGQLSPFAANAANDRCQLFHDIRVPRSVRPNSAVKGFVEQITNFHKVQSLGFERRSINFVAYNLSKVGASPAPLNKS</sequence>
<reference evidence="2" key="1">
    <citation type="journal article" date="2019" name="Int. J. Syst. Evol. Microbiol.">
        <title>The Global Catalogue of Microorganisms (GCM) 10K type strain sequencing project: providing services to taxonomists for standard genome sequencing and annotation.</title>
        <authorList>
            <consortium name="The Broad Institute Genomics Platform"/>
            <consortium name="The Broad Institute Genome Sequencing Center for Infectious Disease"/>
            <person name="Wu L."/>
            <person name="Ma J."/>
        </authorList>
    </citation>
    <scope>NUCLEOTIDE SEQUENCE [LARGE SCALE GENOMIC DNA]</scope>
    <source>
        <strain evidence="2">CGMCC 1.12478</strain>
    </source>
</reference>
<dbReference type="EMBL" id="BMFC01000016">
    <property type="protein sequence ID" value="GGC19181.1"/>
    <property type="molecule type" value="Genomic_DNA"/>
</dbReference>
<gene>
    <name evidence="1" type="ORF">GCM10011363_39830</name>
</gene>